<dbReference type="EMBL" id="JAEPRA010000014">
    <property type="protein sequence ID" value="KAG2175973.1"/>
    <property type="molecule type" value="Genomic_DNA"/>
</dbReference>
<keyword evidence="3" id="KW-0833">Ubl conjugation pathway</keyword>
<dbReference type="Proteomes" id="UP000612746">
    <property type="component" value="Unassembled WGS sequence"/>
</dbReference>
<keyword evidence="8" id="KW-1185">Reference proteome</keyword>
<dbReference type="GO" id="GO:0004842">
    <property type="term" value="F:ubiquitin-protein transferase activity"/>
    <property type="evidence" value="ECO:0007669"/>
    <property type="project" value="TreeGrafter"/>
</dbReference>
<accession>A0A8H7UDJ4</accession>
<dbReference type="Pfam" id="PF17979">
    <property type="entry name" value="zf-CRD"/>
    <property type="match status" value="1"/>
</dbReference>
<comment type="subcellular location">
    <subcellularLocation>
        <location evidence="1">Nucleus</location>
    </subcellularLocation>
</comment>
<dbReference type="InterPro" id="IPR040909">
    <property type="entry name" value="CHFR_Znf-CRD"/>
</dbReference>
<reference evidence="7" key="1">
    <citation type="submission" date="2020-12" db="EMBL/GenBank/DDBJ databases">
        <title>Metabolic potential, ecology and presence of endohyphal bacteria is reflected in genomic diversity of Mucoromycotina.</title>
        <authorList>
            <person name="Muszewska A."/>
            <person name="Okrasinska A."/>
            <person name="Steczkiewicz K."/>
            <person name="Drgas O."/>
            <person name="Orlowska M."/>
            <person name="Perlinska-Lenart U."/>
            <person name="Aleksandrzak-Piekarczyk T."/>
            <person name="Szatraj K."/>
            <person name="Zielenkiewicz U."/>
            <person name="Pilsyk S."/>
            <person name="Malc E."/>
            <person name="Mieczkowski P."/>
            <person name="Kruszewska J.S."/>
            <person name="Biernat P."/>
            <person name="Pawlowska J."/>
        </authorList>
    </citation>
    <scope>NUCLEOTIDE SEQUENCE</scope>
    <source>
        <strain evidence="7">WA0000051536</strain>
    </source>
</reference>
<protein>
    <recommendedName>
        <fullName evidence="6">E3 ubiquitin-protein ligase CHFR cysteine rich domain-containing protein</fullName>
    </recommendedName>
</protein>
<evidence type="ECO:0000259" key="6">
    <source>
        <dbReference type="Pfam" id="PF17979"/>
    </source>
</evidence>
<keyword evidence="2" id="KW-0808">Transferase</keyword>
<dbReference type="AlphaFoldDB" id="A0A8H7UDJ4"/>
<evidence type="ECO:0000256" key="1">
    <source>
        <dbReference type="ARBA" id="ARBA00004123"/>
    </source>
</evidence>
<dbReference type="GO" id="GO:0005634">
    <property type="term" value="C:nucleus"/>
    <property type="evidence" value="ECO:0007669"/>
    <property type="project" value="UniProtKB-SubCell"/>
</dbReference>
<keyword evidence="5" id="KW-0131">Cell cycle</keyword>
<evidence type="ECO:0000256" key="3">
    <source>
        <dbReference type="ARBA" id="ARBA00022786"/>
    </source>
</evidence>
<sequence length="269" mass="30128">MATLPCRSCPAENVTGYTCPNPIVIHENDALGPSLPTSWDIPAPVGHLRCYDCERFMPARYENGEPNLLQFIQPYAVIFIRFILRIEWMDAQRFDETDVPLAQIFDLSASESNFNAPECLNDVERQFLRQFLASGGTTMEQMWAKCMSLLDNGDYICSAASDLTTAAKDHCDAYRQPLSSLSDNLLSSTSSTVSRLRPSSVLLACASCKIDVFWGQMFGYSQSIPRSSLPDIMTSREDCWYGLECRTQWHNSSHALRRNHVCAPSAPTS</sequence>
<evidence type="ECO:0000313" key="8">
    <source>
        <dbReference type="Proteomes" id="UP000612746"/>
    </source>
</evidence>
<name>A0A8H7UDJ4_9FUNG</name>
<evidence type="ECO:0000256" key="2">
    <source>
        <dbReference type="ARBA" id="ARBA00022679"/>
    </source>
</evidence>
<proteinExistence type="predicted"/>
<keyword evidence="4" id="KW-0539">Nucleus</keyword>
<evidence type="ECO:0000256" key="4">
    <source>
        <dbReference type="ARBA" id="ARBA00023242"/>
    </source>
</evidence>
<feature type="domain" description="E3 ubiquitin-protein ligase CHFR cysteine rich" evidence="6">
    <location>
        <begin position="46"/>
        <end position="159"/>
    </location>
</feature>
<evidence type="ECO:0000313" key="7">
    <source>
        <dbReference type="EMBL" id="KAG2175973.1"/>
    </source>
</evidence>
<comment type="caution">
    <text evidence="7">The sequence shown here is derived from an EMBL/GenBank/DDBJ whole genome shotgun (WGS) entry which is preliminary data.</text>
</comment>
<organism evidence="7 8">
    <name type="scientific">Umbelopsis vinacea</name>
    <dbReference type="NCBI Taxonomy" id="44442"/>
    <lineage>
        <taxon>Eukaryota</taxon>
        <taxon>Fungi</taxon>
        <taxon>Fungi incertae sedis</taxon>
        <taxon>Mucoromycota</taxon>
        <taxon>Mucoromycotina</taxon>
        <taxon>Umbelopsidomycetes</taxon>
        <taxon>Umbelopsidales</taxon>
        <taxon>Umbelopsidaceae</taxon>
        <taxon>Umbelopsis</taxon>
    </lineage>
</organism>
<evidence type="ECO:0000256" key="5">
    <source>
        <dbReference type="ARBA" id="ARBA00023306"/>
    </source>
</evidence>
<dbReference type="PANTHER" id="PTHR16079:SF4">
    <property type="entry name" value="E3 UBIQUITIN-PROTEIN LIGASE CHFR"/>
    <property type="match status" value="1"/>
</dbReference>
<dbReference type="OrthoDB" id="2438520at2759"/>
<gene>
    <name evidence="7" type="ORF">INT44_000451</name>
</gene>
<dbReference type="GO" id="GO:0016567">
    <property type="term" value="P:protein ubiquitination"/>
    <property type="evidence" value="ECO:0007669"/>
    <property type="project" value="TreeGrafter"/>
</dbReference>
<dbReference type="PANTHER" id="PTHR16079">
    <property type="entry name" value="UBIQUITIN LIGASE PROTEIN CHFR"/>
    <property type="match status" value="1"/>
</dbReference>
<dbReference type="GO" id="GO:0006511">
    <property type="term" value="P:ubiquitin-dependent protein catabolic process"/>
    <property type="evidence" value="ECO:0007669"/>
    <property type="project" value="TreeGrafter"/>
</dbReference>
<dbReference type="InterPro" id="IPR052256">
    <property type="entry name" value="E3_ubiquitin-ligase_CHFR"/>
</dbReference>